<evidence type="ECO:0000256" key="2">
    <source>
        <dbReference type="PROSITE-ProRule" id="PRU00708"/>
    </source>
</evidence>
<sequence length="551" mass="61432">MSVSYCCIRYLSYPTRNLRGIAPKEVLIIKLRKRYTHIRHSFDELPLQDIYSLNSQLASYVRNGNIQATWTLFCRMHFSCCGLNAYSFTSVLSACSALPGTKHGKQVHGLMIKTSVDAGTVAKTALMNLYSKYGCLGDSVRAFEEIEQKDVVTWNALISSFLRQGLAKEALDVFATMRRERVQLSEFTLCSVLKSCASLKAFEQGKQIHGLVVVCGHDLVILSTALIDFYSDVEHISEALKVFSGLNNMMDNVICNSLIRGCIKNKKFREAFSIMSKMRPNVVALTSALGACSENVDLWIGKQIHCVALRYGFSDDTQLCNVILDMYAKCGKILNARSLFDGILHKCVVSWTSMIDAYGSHGYGLEALELFKQMRVEGKGVVPNSVTFLTVLSACGHSGQVEEGRNCFNLMTEKYGLNPDQEHYACFIDVLGRAGQIDEAWSLRDDMIKNGIKPTALTWSALLNACSLNQDIARGEFAAKHLLELEPDKPGNYVLLSNFYAAVGRWDSVDNLRDIMRKKGLSKEAGSSRVTVKRYNESCIIRENHIARAVL</sequence>
<dbReference type="GO" id="GO:0009451">
    <property type="term" value="P:RNA modification"/>
    <property type="evidence" value="ECO:0007669"/>
    <property type="project" value="InterPro"/>
</dbReference>
<dbReference type="GeneID" id="110415402"/>
<dbReference type="PANTHER" id="PTHR24015">
    <property type="entry name" value="OS07G0578800 PROTEIN-RELATED"/>
    <property type="match status" value="1"/>
</dbReference>
<evidence type="ECO:0000256" key="1">
    <source>
        <dbReference type="ARBA" id="ARBA00022737"/>
    </source>
</evidence>
<dbReference type="PANTHER" id="PTHR24015:SF1923">
    <property type="entry name" value="OS03G0624800 PROTEIN"/>
    <property type="match status" value="1"/>
</dbReference>
<dbReference type="InterPro" id="IPR046960">
    <property type="entry name" value="PPR_At4g14850-like_plant"/>
</dbReference>
<dbReference type="RefSeq" id="XP_021282721.1">
    <property type="nucleotide sequence ID" value="XM_021427046.1"/>
</dbReference>
<evidence type="ECO:0000313" key="5">
    <source>
        <dbReference type="RefSeq" id="XP_021282722.1"/>
    </source>
</evidence>
<dbReference type="Pfam" id="PF20431">
    <property type="entry name" value="E_motif"/>
    <property type="match status" value="1"/>
</dbReference>
<reference evidence="4 5" key="1">
    <citation type="submission" date="2025-04" db="UniProtKB">
        <authorList>
            <consortium name="RefSeq"/>
        </authorList>
    </citation>
    <scope>IDENTIFICATION</scope>
    <source>
        <tissue evidence="4 5">Leaf</tissue>
    </source>
</reference>
<proteinExistence type="predicted"/>
<protein>
    <submittedName>
        <fullName evidence="4 5">Pentatricopeptide repeat-containing protein At5g66500, mitochondrial</fullName>
    </submittedName>
</protein>
<dbReference type="Pfam" id="PF13041">
    <property type="entry name" value="PPR_2"/>
    <property type="match status" value="3"/>
</dbReference>
<organism evidence="3 5">
    <name type="scientific">Herrania umbratica</name>
    <dbReference type="NCBI Taxonomy" id="108875"/>
    <lineage>
        <taxon>Eukaryota</taxon>
        <taxon>Viridiplantae</taxon>
        <taxon>Streptophyta</taxon>
        <taxon>Embryophyta</taxon>
        <taxon>Tracheophyta</taxon>
        <taxon>Spermatophyta</taxon>
        <taxon>Magnoliopsida</taxon>
        <taxon>eudicotyledons</taxon>
        <taxon>Gunneridae</taxon>
        <taxon>Pentapetalae</taxon>
        <taxon>rosids</taxon>
        <taxon>malvids</taxon>
        <taxon>Malvales</taxon>
        <taxon>Malvaceae</taxon>
        <taxon>Byttnerioideae</taxon>
        <taxon>Herrania</taxon>
    </lineage>
</organism>
<dbReference type="InterPro" id="IPR011990">
    <property type="entry name" value="TPR-like_helical_dom_sf"/>
</dbReference>
<dbReference type="InterPro" id="IPR046848">
    <property type="entry name" value="E_motif"/>
</dbReference>
<dbReference type="Proteomes" id="UP000504621">
    <property type="component" value="Unplaced"/>
</dbReference>
<name>A0A6J1A6F8_9ROSI</name>
<feature type="repeat" description="PPR" evidence="2">
    <location>
        <begin position="347"/>
        <end position="381"/>
    </location>
</feature>
<keyword evidence="1" id="KW-0677">Repeat</keyword>
<dbReference type="GO" id="GO:0003723">
    <property type="term" value="F:RNA binding"/>
    <property type="evidence" value="ECO:0007669"/>
    <property type="project" value="InterPro"/>
</dbReference>
<dbReference type="FunFam" id="1.25.40.10:FF:000090">
    <property type="entry name" value="Pentatricopeptide repeat-containing protein, chloroplastic"/>
    <property type="match status" value="1"/>
</dbReference>
<evidence type="ECO:0000313" key="4">
    <source>
        <dbReference type="RefSeq" id="XP_021282721.1"/>
    </source>
</evidence>
<dbReference type="AlphaFoldDB" id="A0A6J1A6F8"/>
<dbReference type="PROSITE" id="PS51375">
    <property type="entry name" value="PPR"/>
    <property type="match status" value="4"/>
</dbReference>
<gene>
    <name evidence="4 5" type="primary">LOC110415402</name>
</gene>
<feature type="repeat" description="PPR" evidence="2">
    <location>
        <begin position="251"/>
        <end position="285"/>
    </location>
</feature>
<keyword evidence="3" id="KW-1185">Reference proteome</keyword>
<dbReference type="Pfam" id="PF01535">
    <property type="entry name" value="PPR"/>
    <property type="match status" value="2"/>
</dbReference>
<feature type="repeat" description="PPR" evidence="2">
    <location>
        <begin position="150"/>
        <end position="184"/>
    </location>
</feature>
<evidence type="ECO:0000313" key="3">
    <source>
        <dbReference type="Proteomes" id="UP000504621"/>
    </source>
</evidence>
<feature type="repeat" description="PPR" evidence="2">
    <location>
        <begin position="420"/>
        <end position="454"/>
    </location>
</feature>
<dbReference type="OrthoDB" id="428771at2759"/>
<dbReference type="FunFam" id="1.25.40.10:FF:000382">
    <property type="entry name" value="Pentatricopeptide repeat-containing protein"/>
    <property type="match status" value="1"/>
</dbReference>
<accession>A0A6J1A6F8</accession>
<dbReference type="RefSeq" id="XP_021282722.1">
    <property type="nucleotide sequence ID" value="XM_021427047.1"/>
</dbReference>
<dbReference type="InterPro" id="IPR002885">
    <property type="entry name" value="PPR_rpt"/>
</dbReference>
<dbReference type="NCBIfam" id="TIGR00756">
    <property type="entry name" value="PPR"/>
    <property type="match status" value="5"/>
</dbReference>
<dbReference type="Gene3D" id="1.25.40.10">
    <property type="entry name" value="Tetratricopeptide repeat domain"/>
    <property type="match status" value="3"/>
</dbReference>